<dbReference type="Proteomes" id="UP000326396">
    <property type="component" value="Linkage Group LG6"/>
</dbReference>
<sequence>MPGYQEDMTPKEEGSKSGRAQAPRTPSTIYRGARHSAKGAHSFHLGSHLYSHLRLYIISDLPVTDPDVGAWSHHMTRHHTCPDLDPSTLAPTVGPEIFNIHNSLVPFVVDMKRNMWFAHPRNRTPVAWIAGLLY</sequence>
<protein>
    <submittedName>
        <fullName evidence="2">Uncharacterized protein</fullName>
    </submittedName>
</protein>
<dbReference type="EMBL" id="SZYD01000016">
    <property type="protein sequence ID" value="KAD3337600.1"/>
    <property type="molecule type" value="Genomic_DNA"/>
</dbReference>
<dbReference type="AlphaFoldDB" id="A0A5N6MAI9"/>
<name>A0A5N6MAI9_9ASTR</name>
<evidence type="ECO:0000313" key="2">
    <source>
        <dbReference type="EMBL" id="KAD3337600.1"/>
    </source>
</evidence>
<comment type="caution">
    <text evidence="2">The sequence shown here is derived from an EMBL/GenBank/DDBJ whole genome shotgun (WGS) entry which is preliminary data.</text>
</comment>
<feature type="region of interest" description="Disordered" evidence="1">
    <location>
        <begin position="1"/>
        <end position="35"/>
    </location>
</feature>
<reference evidence="2 3" key="1">
    <citation type="submission" date="2019-05" db="EMBL/GenBank/DDBJ databases">
        <title>Mikania micrantha, genome provides insights into the molecular mechanism of rapid growth.</title>
        <authorList>
            <person name="Liu B."/>
        </authorList>
    </citation>
    <scope>NUCLEOTIDE SEQUENCE [LARGE SCALE GENOMIC DNA]</scope>
    <source>
        <strain evidence="2">NLD-2019</strain>
        <tissue evidence="2">Leaf</tissue>
    </source>
</reference>
<gene>
    <name evidence="2" type="ORF">E3N88_33120</name>
</gene>
<keyword evidence="3" id="KW-1185">Reference proteome</keyword>
<accession>A0A5N6MAI9</accession>
<evidence type="ECO:0000256" key="1">
    <source>
        <dbReference type="SAM" id="MobiDB-lite"/>
    </source>
</evidence>
<proteinExistence type="predicted"/>
<evidence type="ECO:0000313" key="3">
    <source>
        <dbReference type="Proteomes" id="UP000326396"/>
    </source>
</evidence>
<organism evidence="2 3">
    <name type="scientific">Mikania micrantha</name>
    <name type="common">bitter vine</name>
    <dbReference type="NCBI Taxonomy" id="192012"/>
    <lineage>
        <taxon>Eukaryota</taxon>
        <taxon>Viridiplantae</taxon>
        <taxon>Streptophyta</taxon>
        <taxon>Embryophyta</taxon>
        <taxon>Tracheophyta</taxon>
        <taxon>Spermatophyta</taxon>
        <taxon>Magnoliopsida</taxon>
        <taxon>eudicotyledons</taxon>
        <taxon>Gunneridae</taxon>
        <taxon>Pentapetalae</taxon>
        <taxon>asterids</taxon>
        <taxon>campanulids</taxon>
        <taxon>Asterales</taxon>
        <taxon>Asteraceae</taxon>
        <taxon>Asteroideae</taxon>
        <taxon>Heliantheae alliance</taxon>
        <taxon>Eupatorieae</taxon>
        <taxon>Mikania</taxon>
    </lineage>
</organism>